<protein>
    <recommendedName>
        <fullName evidence="6">Late embryogenesis abundant protein</fullName>
    </recommendedName>
</protein>
<comment type="caution">
    <text evidence="4">The sequence shown here is derived from an EMBL/GenBank/DDBJ whole genome shotgun (WGS) entry which is preliminary data.</text>
</comment>
<keyword evidence="1" id="KW-0175">Coiled coil</keyword>
<gene>
    <name evidence="4" type="ORF">JDV75_08255</name>
</gene>
<keyword evidence="3" id="KW-0812">Transmembrane</keyword>
<reference evidence="4" key="1">
    <citation type="submission" date="2020-12" db="EMBL/GenBank/DDBJ databases">
        <title>Genome public.</title>
        <authorList>
            <person name="Sun Q."/>
        </authorList>
    </citation>
    <scope>NUCLEOTIDE SEQUENCE</scope>
    <source>
        <strain evidence="4">CCM 8863</strain>
    </source>
</reference>
<keyword evidence="3" id="KW-1133">Transmembrane helix</keyword>
<dbReference type="RefSeq" id="WP_198738786.1">
    <property type="nucleotide sequence ID" value="NZ_JAEIOS010000013.1"/>
</dbReference>
<evidence type="ECO:0000256" key="3">
    <source>
        <dbReference type="SAM" id="Phobius"/>
    </source>
</evidence>
<sequence length="324" mass="34646">MNPSTIRMAYKLGRQAFGTARDYRNRHTADSYDDLVARANDYAEHRKAISQLRDEFGEKAGSLTEESQAQASALLREARHRLEQLRKQAEEKGTDLSRDIEKKGGRKLKKVRKAAEKARKKAEKKINRRKCLTSRCGGGDGRSKLANLTLLALLFSTVAGVIYWLRSRADKPGTTPPDVRDHAAESAAAETDSVADKAVAAASAATIRAGEKLAEARAKADALLAKADDTSGDGSVTDAVADKAQEVADEVHDNADGIAEEVADKAGDIADKTRDGVEDAADAVQTLAEDAETVTDAVTDDAADAAKNVADDVRKAAEEKKSGN</sequence>
<organism evidence="4 5">
    <name type="scientific">Corynebacterium meridianum</name>
    <dbReference type="NCBI Taxonomy" id="2765363"/>
    <lineage>
        <taxon>Bacteria</taxon>
        <taxon>Bacillati</taxon>
        <taxon>Actinomycetota</taxon>
        <taxon>Actinomycetes</taxon>
        <taxon>Mycobacteriales</taxon>
        <taxon>Corynebacteriaceae</taxon>
        <taxon>Corynebacterium</taxon>
    </lineage>
</organism>
<proteinExistence type="predicted"/>
<feature type="coiled-coil region" evidence="1">
    <location>
        <begin position="68"/>
        <end position="135"/>
    </location>
</feature>
<evidence type="ECO:0000313" key="4">
    <source>
        <dbReference type="EMBL" id="MBI8989751.1"/>
    </source>
</evidence>
<accession>A0A934M553</accession>
<dbReference type="Gene3D" id="1.20.120.20">
    <property type="entry name" value="Apolipoprotein"/>
    <property type="match status" value="1"/>
</dbReference>
<evidence type="ECO:0000256" key="1">
    <source>
        <dbReference type="SAM" id="Coils"/>
    </source>
</evidence>
<name>A0A934M553_9CORY</name>
<dbReference type="EMBL" id="JAEIOS010000013">
    <property type="protein sequence ID" value="MBI8989751.1"/>
    <property type="molecule type" value="Genomic_DNA"/>
</dbReference>
<evidence type="ECO:0008006" key="6">
    <source>
        <dbReference type="Google" id="ProtNLM"/>
    </source>
</evidence>
<keyword evidence="3" id="KW-0472">Membrane</keyword>
<dbReference type="AlphaFoldDB" id="A0A934M553"/>
<evidence type="ECO:0000313" key="5">
    <source>
        <dbReference type="Proteomes" id="UP000645966"/>
    </source>
</evidence>
<feature type="region of interest" description="Disordered" evidence="2">
    <location>
        <begin position="169"/>
        <end position="189"/>
    </location>
</feature>
<evidence type="ECO:0000256" key="2">
    <source>
        <dbReference type="SAM" id="MobiDB-lite"/>
    </source>
</evidence>
<feature type="transmembrane region" description="Helical" evidence="3">
    <location>
        <begin position="145"/>
        <end position="165"/>
    </location>
</feature>
<dbReference type="Proteomes" id="UP000645966">
    <property type="component" value="Unassembled WGS sequence"/>
</dbReference>
<keyword evidence="5" id="KW-1185">Reference proteome</keyword>